<dbReference type="EMBL" id="UINC01139103">
    <property type="protein sequence ID" value="SVD25446.1"/>
    <property type="molecule type" value="Genomic_DNA"/>
</dbReference>
<sequence>MAVTSDGIEQRAGEFLIFAIDLRCIMRKAGGEI</sequence>
<protein>
    <submittedName>
        <fullName evidence="1">Uncharacterized protein</fullName>
    </submittedName>
</protein>
<organism evidence="1">
    <name type="scientific">marine metagenome</name>
    <dbReference type="NCBI Taxonomy" id="408172"/>
    <lineage>
        <taxon>unclassified sequences</taxon>
        <taxon>metagenomes</taxon>
        <taxon>ecological metagenomes</taxon>
    </lineage>
</organism>
<reference evidence="1" key="1">
    <citation type="submission" date="2018-05" db="EMBL/GenBank/DDBJ databases">
        <authorList>
            <person name="Lanie J.A."/>
            <person name="Ng W.-L."/>
            <person name="Kazmierczak K.M."/>
            <person name="Andrzejewski T.M."/>
            <person name="Davidsen T.M."/>
            <person name="Wayne K.J."/>
            <person name="Tettelin H."/>
            <person name="Glass J.I."/>
            <person name="Rusch D."/>
            <person name="Podicherti R."/>
            <person name="Tsui H.-C.T."/>
            <person name="Winkler M.E."/>
        </authorList>
    </citation>
    <scope>NUCLEOTIDE SEQUENCE</scope>
</reference>
<evidence type="ECO:0000313" key="1">
    <source>
        <dbReference type="EMBL" id="SVD25446.1"/>
    </source>
</evidence>
<dbReference type="AlphaFoldDB" id="A0A382TTR9"/>
<proteinExistence type="predicted"/>
<gene>
    <name evidence="1" type="ORF">METZ01_LOCUS378300</name>
</gene>
<name>A0A382TTR9_9ZZZZ</name>
<accession>A0A382TTR9</accession>